<proteinExistence type="predicted"/>
<dbReference type="AlphaFoldDB" id="A0A6J6UVG0"/>
<feature type="domain" description="Cell envelope-related transcriptional attenuator" evidence="1">
    <location>
        <begin position="99"/>
        <end position="251"/>
    </location>
</feature>
<dbReference type="EMBL" id="CAEZZM010000070">
    <property type="protein sequence ID" value="CAB4763911.1"/>
    <property type="molecule type" value="Genomic_DNA"/>
</dbReference>
<dbReference type="NCBIfam" id="TIGR00350">
    <property type="entry name" value="lytR_cpsA_psr"/>
    <property type="match status" value="1"/>
</dbReference>
<evidence type="ECO:0000313" key="2">
    <source>
        <dbReference type="EMBL" id="CAB4763911.1"/>
    </source>
</evidence>
<name>A0A6J6UVG0_9ZZZZ</name>
<dbReference type="InterPro" id="IPR050922">
    <property type="entry name" value="LytR/CpsA/Psr_CW_biosynth"/>
</dbReference>
<dbReference type="PANTHER" id="PTHR33392:SF6">
    <property type="entry name" value="POLYISOPRENYL-TEICHOIC ACID--PEPTIDOGLYCAN TEICHOIC ACID TRANSFERASE TAGU"/>
    <property type="match status" value="1"/>
</dbReference>
<protein>
    <submittedName>
        <fullName evidence="2">Unannotated protein</fullName>
    </submittedName>
</protein>
<dbReference type="Gene3D" id="3.40.630.190">
    <property type="entry name" value="LCP protein"/>
    <property type="match status" value="1"/>
</dbReference>
<dbReference type="Pfam" id="PF03816">
    <property type="entry name" value="LytR_cpsA_psr"/>
    <property type="match status" value="1"/>
</dbReference>
<evidence type="ECO:0000259" key="1">
    <source>
        <dbReference type="Pfam" id="PF03816"/>
    </source>
</evidence>
<organism evidence="2">
    <name type="scientific">freshwater metagenome</name>
    <dbReference type="NCBI Taxonomy" id="449393"/>
    <lineage>
        <taxon>unclassified sequences</taxon>
        <taxon>metagenomes</taxon>
        <taxon>ecological metagenomes</taxon>
    </lineage>
</organism>
<dbReference type="InterPro" id="IPR004474">
    <property type="entry name" value="LytR_CpsA_psr"/>
</dbReference>
<gene>
    <name evidence="2" type="ORF">UFOPK2872_00683</name>
</gene>
<reference evidence="2" key="1">
    <citation type="submission" date="2020-05" db="EMBL/GenBank/DDBJ databases">
        <authorList>
            <person name="Chiriac C."/>
            <person name="Salcher M."/>
            <person name="Ghai R."/>
            <person name="Kavagutti S V."/>
        </authorList>
    </citation>
    <scope>NUCLEOTIDE SEQUENCE</scope>
</reference>
<accession>A0A6J6UVG0</accession>
<sequence>MVTTNETPRRRNNSWLNALLTLVIAALVTTIAGTNGLVRALRSELDGVKRESVATTALSPAHPDFENYLFVGSDSRAGSDPSDPDYNNVGAEGDIGGQRSDTLMVMHYVKATGTVSLLSIPRDLWVYIGDGDESQRVNTAYQLGTDVLVRTVQRALSIPIHHYVEIDFQGFKTIVDSVGGVSVCVDHASRDKHTGLFMKPGCSTLDGVEALAFARSRFFEQKIDGDWQVDGSSDIGRTARQRLFVQALAKSAVLGVSDNPFSAGSVIEGALGAVVVDEQLNLIEFGKKMRPAASGKIASFPLAVYGDTIGGNSVLQLGEDAAELLAFFAGTGPRPVLNP</sequence>
<dbReference type="PANTHER" id="PTHR33392">
    <property type="entry name" value="POLYISOPRENYL-TEICHOIC ACID--PEPTIDOGLYCAN TEICHOIC ACID TRANSFERASE TAGU"/>
    <property type="match status" value="1"/>
</dbReference>